<organism evidence="2 3">
    <name type="scientific">Actinomadura fulvescens</name>
    <dbReference type="NCBI Taxonomy" id="46160"/>
    <lineage>
        <taxon>Bacteria</taxon>
        <taxon>Bacillati</taxon>
        <taxon>Actinomycetota</taxon>
        <taxon>Actinomycetes</taxon>
        <taxon>Streptosporangiales</taxon>
        <taxon>Thermomonosporaceae</taxon>
        <taxon>Actinomadura</taxon>
    </lineage>
</organism>
<evidence type="ECO:0000256" key="1">
    <source>
        <dbReference type="SAM" id="MobiDB-lite"/>
    </source>
</evidence>
<evidence type="ECO:0000313" key="2">
    <source>
        <dbReference type="EMBL" id="GAA2572826.1"/>
    </source>
</evidence>
<dbReference type="RefSeq" id="WP_344536517.1">
    <property type="nucleotide sequence ID" value="NZ_BAAATD010000001.1"/>
</dbReference>
<comment type="caution">
    <text evidence="2">The sequence shown here is derived from an EMBL/GenBank/DDBJ whole genome shotgun (WGS) entry which is preliminary data.</text>
</comment>
<accession>A0ABN3P7P4</accession>
<gene>
    <name evidence="2" type="ORF">GCM10010411_00570</name>
</gene>
<name>A0ABN3P7P4_9ACTN</name>
<keyword evidence="3" id="KW-1185">Reference proteome</keyword>
<feature type="compositionally biased region" description="Pro residues" evidence="1">
    <location>
        <begin position="195"/>
        <end position="205"/>
    </location>
</feature>
<dbReference type="SUPFAM" id="SSF46689">
    <property type="entry name" value="Homeodomain-like"/>
    <property type="match status" value="1"/>
</dbReference>
<protein>
    <recommendedName>
        <fullName evidence="4">TetR family transcriptional regulator</fullName>
    </recommendedName>
</protein>
<dbReference type="Proteomes" id="UP001501509">
    <property type="component" value="Unassembled WGS sequence"/>
</dbReference>
<reference evidence="2 3" key="1">
    <citation type="journal article" date="2019" name="Int. J. Syst. Evol. Microbiol.">
        <title>The Global Catalogue of Microorganisms (GCM) 10K type strain sequencing project: providing services to taxonomists for standard genome sequencing and annotation.</title>
        <authorList>
            <consortium name="The Broad Institute Genomics Platform"/>
            <consortium name="The Broad Institute Genome Sequencing Center for Infectious Disease"/>
            <person name="Wu L."/>
            <person name="Ma J."/>
        </authorList>
    </citation>
    <scope>NUCLEOTIDE SEQUENCE [LARGE SCALE GENOMIC DNA]</scope>
    <source>
        <strain evidence="2 3">JCM 6833</strain>
    </source>
</reference>
<sequence>MPEEPDRRVRLINAFVRVAADRGFARTSAAAVAAEARLPEQAFHACFSDLEDCFLAAYEYGCGVLYGRVSDAYRAEPTWHDGIRAGLRVMFEVMASAPAFTRMSVVEATSAGPRVRRARLRAMSGYRAFLACPGHPGIPDAIRDAIIGGIYGTIYDYVDTGRTTELPGLLPAMTCFTLLPYTDIGDALRELGPSAPAPGRRPPYPAGEATRNT</sequence>
<proteinExistence type="predicted"/>
<dbReference type="InterPro" id="IPR009057">
    <property type="entry name" value="Homeodomain-like_sf"/>
</dbReference>
<dbReference type="EMBL" id="BAAATD010000001">
    <property type="protein sequence ID" value="GAA2572826.1"/>
    <property type="molecule type" value="Genomic_DNA"/>
</dbReference>
<dbReference type="Gene3D" id="1.10.357.10">
    <property type="entry name" value="Tetracycline Repressor, domain 2"/>
    <property type="match status" value="1"/>
</dbReference>
<evidence type="ECO:0000313" key="3">
    <source>
        <dbReference type="Proteomes" id="UP001501509"/>
    </source>
</evidence>
<evidence type="ECO:0008006" key="4">
    <source>
        <dbReference type="Google" id="ProtNLM"/>
    </source>
</evidence>
<feature type="region of interest" description="Disordered" evidence="1">
    <location>
        <begin position="190"/>
        <end position="213"/>
    </location>
</feature>